<dbReference type="Gene3D" id="3.40.50.880">
    <property type="match status" value="1"/>
</dbReference>
<proteinExistence type="predicted"/>
<dbReference type="AlphaFoldDB" id="A0A6L5X400"/>
<dbReference type="GO" id="GO:0016787">
    <property type="term" value="F:hydrolase activity"/>
    <property type="evidence" value="ECO:0007669"/>
    <property type="project" value="UniProtKB-KW"/>
</dbReference>
<organism evidence="1 2">
    <name type="scientific">Porcincola intestinalis</name>
    <dbReference type="NCBI Taxonomy" id="2606632"/>
    <lineage>
        <taxon>Bacteria</taxon>
        <taxon>Bacillati</taxon>
        <taxon>Bacillota</taxon>
        <taxon>Clostridia</taxon>
        <taxon>Lachnospirales</taxon>
        <taxon>Lachnospiraceae</taxon>
        <taxon>Porcincola</taxon>
    </lineage>
</organism>
<name>A0A6L5X400_9FIRM</name>
<gene>
    <name evidence="1" type="ORF">FYJ35_03490</name>
</gene>
<dbReference type="InterPro" id="IPR028212">
    <property type="entry name" value="GHL6"/>
</dbReference>
<keyword evidence="1" id="KW-0378">Hydrolase</keyword>
<comment type="caution">
    <text evidence="1">The sequence shown here is derived from an EMBL/GenBank/DDBJ whole genome shotgun (WGS) entry which is preliminary data.</text>
</comment>
<sequence length="680" mass="77890">MWTDGNYRRNLMDMHIADDNPVYLSHLNTEEYVDALKDAGIQAAMVKAKPHTGLCYYPTRIGEMHKNLKGYDFFGDMVQKCHEKGIKVVAYYSQIFDNWAYEHHLSWRMVCADGKCFREYRNLSNFRTGRYGIVCPNNPEYREYVRESLQELCQNYEFDGIFLDMPFWPDICFCPSCRERYFKETGKELPRMIDWNNPDFLEYAYRRDQWMTDFAKASTQAVKEIRPNVIVEHQFSRITMPWSDGVSEELMDASDVASGDYYGGFLQQTFINKYYQNVSPRLPFVYHTSRCDPELTYHTTTKTRDELFLHVITALVHNGAFLLVDAINPDGSIVPDVYHRTMKEIYQKTSQYEPYVGGKMIHDVSIWLASHAKYSPDETGKEISEHLHEPGVYLDAPVSAASILRAENIPFSVIGSRNIADDPSKVLILSHVSHIRAEEMDAIERYLLRGGNLLISGPIGSKRLQKLLGVRVTGRTEHTFTYMSPTEAGMQYFEGFSHLAPLTVPMRQTTVEIENPTDLTILAKLTLPYTMTGTGRFAAIHSNPPGIYTDHPAAIEKKLEHGRIIWTAAPIELSKPYMSRLVFFRMVKKLAGSLSLESDAPKYVETLHWIKEGKDYLAVINEQEEPPVVPVDHIHITIPTAYVKAVSLPEGEELPCEASDGKMTITIPHLEIVKMIRLQN</sequence>
<keyword evidence="2" id="KW-1185">Reference proteome</keyword>
<dbReference type="InterPro" id="IPR052177">
    <property type="entry name" value="Divisome_Glycosyl_Hydrolase"/>
</dbReference>
<dbReference type="PANTHER" id="PTHR43405">
    <property type="entry name" value="GLYCOSYL HYDROLASE DIGH"/>
    <property type="match status" value="1"/>
</dbReference>
<accession>A0A6L5X400</accession>
<protein>
    <submittedName>
        <fullName evidence="1">Family 10 glycosylhydrolase</fullName>
    </submittedName>
</protein>
<dbReference type="Pfam" id="PF14871">
    <property type="entry name" value="GHL6"/>
    <property type="match status" value="1"/>
</dbReference>
<dbReference type="SUPFAM" id="SSF51445">
    <property type="entry name" value="(Trans)glycosidases"/>
    <property type="match status" value="1"/>
</dbReference>
<dbReference type="PANTHER" id="PTHR43405:SF1">
    <property type="entry name" value="GLYCOSYL HYDROLASE DIGH"/>
    <property type="match status" value="1"/>
</dbReference>
<dbReference type="Gene3D" id="3.20.20.80">
    <property type="entry name" value="Glycosidases"/>
    <property type="match status" value="1"/>
</dbReference>
<dbReference type="InterPro" id="IPR017853">
    <property type="entry name" value="GH"/>
</dbReference>
<evidence type="ECO:0000313" key="1">
    <source>
        <dbReference type="EMBL" id="MSS14113.1"/>
    </source>
</evidence>
<evidence type="ECO:0000313" key="2">
    <source>
        <dbReference type="Proteomes" id="UP000481852"/>
    </source>
</evidence>
<reference evidence="1 2" key="1">
    <citation type="submission" date="2019-08" db="EMBL/GenBank/DDBJ databases">
        <title>In-depth cultivation of the pig gut microbiome towards novel bacterial diversity and tailored functional studies.</title>
        <authorList>
            <person name="Wylensek D."/>
            <person name="Hitch T.C.A."/>
            <person name="Clavel T."/>
        </authorList>
    </citation>
    <scope>NUCLEOTIDE SEQUENCE [LARGE SCALE GENOMIC DNA]</scope>
    <source>
        <strain evidence="1 2">Oil+RF-744-WCA-WT-11</strain>
    </source>
</reference>
<dbReference type="InterPro" id="IPR029062">
    <property type="entry name" value="Class_I_gatase-like"/>
</dbReference>
<dbReference type="EMBL" id="VULZ01000002">
    <property type="protein sequence ID" value="MSS14113.1"/>
    <property type="molecule type" value="Genomic_DNA"/>
</dbReference>
<dbReference type="Proteomes" id="UP000481852">
    <property type="component" value="Unassembled WGS sequence"/>
</dbReference>